<comment type="caution">
    <text evidence="9">The sequence shown here is derived from an EMBL/GenBank/DDBJ whole genome shotgun (WGS) entry which is preliminary data.</text>
</comment>
<dbReference type="CDD" id="cd00176">
    <property type="entry name" value="SPEC"/>
    <property type="match status" value="3"/>
</dbReference>
<dbReference type="InterPro" id="IPR001715">
    <property type="entry name" value="CH_dom"/>
</dbReference>
<dbReference type="PROSITE" id="PS50222">
    <property type="entry name" value="EF_HAND_2"/>
    <property type="match status" value="2"/>
</dbReference>
<dbReference type="SUPFAM" id="SSF46966">
    <property type="entry name" value="Spectrin repeat"/>
    <property type="match status" value="4"/>
</dbReference>
<dbReference type="FunFam" id="1.10.238.10:FF:000178">
    <property type="entry name" value="Calmodulin-2 A"/>
    <property type="match status" value="1"/>
</dbReference>
<dbReference type="PROSITE" id="PS00019">
    <property type="entry name" value="ACTININ_1"/>
    <property type="match status" value="1"/>
</dbReference>
<evidence type="ECO:0000256" key="6">
    <source>
        <dbReference type="SAM" id="Coils"/>
    </source>
</evidence>
<evidence type="ECO:0000256" key="4">
    <source>
        <dbReference type="ARBA" id="ARBA00022837"/>
    </source>
</evidence>
<keyword evidence="3" id="KW-0677">Repeat</keyword>
<reference evidence="9" key="1">
    <citation type="submission" date="2022-10" db="EMBL/GenBank/DDBJ databases">
        <title>Novel sulphate-reducing endosymbionts in the free-living metamonad Anaeramoeba.</title>
        <authorList>
            <person name="Jerlstrom-Hultqvist J."/>
            <person name="Cepicka I."/>
            <person name="Gallot-Lavallee L."/>
            <person name="Salas-Leiva D."/>
            <person name="Curtis B.A."/>
            <person name="Zahonova K."/>
            <person name="Pipaliya S."/>
            <person name="Dacks J."/>
            <person name="Roger A.J."/>
        </authorList>
    </citation>
    <scope>NUCLEOTIDE SEQUENCE</scope>
    <source>
        <strain evidence="9">BMAN</strain>
    </source>
</reference>
<feature type="domain" description="Calponin-homology (CH)" evidence="7">
    <location>
        <begin position="11"/>
        <end position="116"/>
    </location>
</feature>
<dbReference type="SUPFAM" id="SSF47576">
    <property type="entry name" value="Calponin-homology domain, CH-domain"/>
    <property type="match status" value="1"/>
</dbReference>
<organism evidence="9 10">
    <name type="scientific">Anaeramoeba ignava</name>
    <name type="common">Anaerobic marine amoeba</name>
    <dbReference type="NCBI Taxonomy" id="1746090"/>
    <lineage>
        <taxon>Eukaryota</taxon>
        <taxon>Metamonada</taxon>
        <taxon>Anaeramoebidae</taxon>
        <taxon>Anaeramoeba</taxon>
    </lineage>
</organism>
<dbReference type="SMART" id="SM00150">
    <property type="entry name" value="SPEC"/>
    <property type="match status" value="3"/>
</dbReference>
<name>A0A9Q0LV64_ANAIG</name>
<accession>A0A9Q0LV64</accession>
<evidence type="ECO:0000259" key="7">
    <source>
        <dbReference type="PROSITE" id="PS50021"/>
    </source>
</evidence>
<evidence type="ECO:0000256" key="2">
    <source>
        <dbReference type="ARBA" id="ARBA00022723"/>
    </source>
</evidence>
<keyword evidence="6" id="KW-0175">Coiled coil</keyword>
<evidence type="ECO:0000259" key="8">
    <source>
        <dbReference type="PROSITE" id="PS50222"/>
    </source>
</evidence>
<dbReference type="SUPFAM" id="SSF47473">
    <property type="entry name" value="EF-hand"/>
    <property type="match status" value="1"/>
</dbReference>
<dbReference type="OMA" id="IMILVDP"/>
<dbReference type="FunFam" id="1.10.418.10:FF:000006">
    <property type="entry name" value="Filamin-B isoform A"/>
    <property type="match status" value="1"/>
</dbReference>
<dbReference type="Gene3D" id="1.10.418.10">
    <property type="entry name" value="Calponin-like domain"/>
    <property type="match status" value="2"/>
</dbReference>
<feature type="domain" description="EF-hand" evidence="8">
    <location>
        <begin position="713"/>
        <end position="748"/>
    </location>
</feature>
<dbReference type="SMART" id="SM00054">
    <property type="entry name" value="EFh"/>
    <property type="match status" value="2"/>
</dbReference>
<dbReference type="InterPro" id="IPR002017">
    <property type="entry name" value="Spectrin_repeat"/>
</dbReference>
<dbReference type="GO" id="GO:0003779">
    <property type="term" value="F:actin binding"/>
    <property type="evidence" value="ECO:0007669"/>
    <property type="project" value="UniProtKB-KW"/>
</dbReference>
<keyword evidence="2" id="KW-0479">Metal-binding</keyword>
<dbReference type="CDD" id="cd00051">
    <property type="entry name" value="EFh"/>
    <property type="match status" value="1"/>
</dbReference>
<dbReference type="InterPro" id="IPR011992">
    <property type="entry name" value="EF-hand-dom_pair"/>
</dbReference>
<keyword evidence="4" id="KW-0106">Calcium</keyword>
<dbReference type="GO" id="GO:0005509">
    <property type="term" value="F:calcium ion binding"/>
    <property type="evidence" value="ECO:0007669"/>
    <property type="project" value="InterPro"/>
</dbReference>
<gene>
    <name evidence="9" type="ORF">M0811_14590</name>
</gene>
<dbReference type="Pfam" id="PF00307">
    <property type="entry name" value="CH"/>
    <property type="match status" value="2"/>
</dbReference>
<protein>
    <submittedName>
        <fullName evidence="9">Alpha-actinin-2</fullName>
    </submittedName>
</protein>
<evidence type="ECO:0000313" key="9">
    <source>
        <dbReference type="EMBL" id="KAJ5079114.1"/>
    </source>
</evidence>
<dbReference type="AlphaFoldDB" id="A0A9Q0LV64"/>
<dbReference type="PANTHER" id="PTHR11915">
    <property type="entry name" value="SPECTRIN/FILAMIN RELATED CYTOSKELETAL PROTEIN"/>
    <property type="match status" value="1"/>
</dbReference>
<dbReference type="InterPro" id="IPR018159">
    <property type="entry name" value="Spectrin/alpha-actinin"/>
</dbReference>
<evidence type="ECO:0000313" key="10">
    <source>
        <dbReference type="Proteomes" id="UP001149090"/>
    </source>
</evidence>
<feature type="domain" description="Calponin-homology (CH)" evidence="7">
    <location>
        <begin position="125"/>
        <end position="230"/>
    </location>
</feature>
<keyword evidence="10" id="KW-1185">Reference proteome</keyword>
<dbReference type="Proteomes" id="UP001149090">
    <property type="component" value="Unassembled WGS sequence"/>
</dbReference>
<dbReference type="InterPro" id="IPR018247">
    <property type="entry name" value="EF_Hand_1_Ca_BS"/>
</dbReference>
<keyword evidence="5" id="KW-0009">Actin-binding</keyword>
<dbReference type="InterPro" id="IPR036872">
    <property type="entry name" value="CH_dom_sf"/>
</dbReference>
<dbReference type="InterPro" id="IPR014837">
    <property type="entry name" value="EF-hand_Ca_insen"/>
</dbReference>
<dbReference type="Pfam" id="PF13499">
    <property type="entry name" value="EF-hand_7"/>
    <property type="match status" value="1"/>
</dbReference>
<feature type="domain" description="EF-hand" evidence="8">
    <location>
        <begin position="749"/>
        <end position="784"/>
    </location>
</feature>
<feature type="coiled-coil region" evidence="6">
    <location>
        <begin position="523"/>
        <end position="598"/>
    </location>
</feature>
<dbReference type="Gene3D" id="1.20.58.60">
    <property type="match status" value="4"/>
</dbReference>
<dbReference type="Gene3D" id="1.10.238.10">
    <property type="entry name" value="EF-hand"/>
    <property type="match status" value="2"/>
</dbReference>
<evidence type="ECO:0000256" key="3">
    <source>
        <dbReference type="ARBA" id="ARBA00022737"/>
    </source>
</evidence>
<dbReference type="SMART" id="SM01184">
    <property type="entry name" value="efhand_Ca_insen"/>
    <property type="match status" value="1"/>
</dbReference>
<dbReference type="InterPro" id="IPR001589">
    <property type="entry name" value="Actinin_actin-bd_CS"/>
</dbReference>
<evidence type="ECO:0000256" key="1">
    <source>
        <dbReference type="ARBA" id="ARBA00010255"/>
    </source>
</evidence>
<dbReference type="SMART" id="SM00033">
    <property type="entry name" value="CH"/>
    <property type="match status" value="2"/>
</dbReference>
<evidence type="ECO:0000256" key="5">
    <source>
        <dbReference type="ARBA" id="ARBA00023203"/>
    </source>
</evidence>
<dbReference type="EMBL" id="JAPDFW010000037">
    <property type="protein sequence ID" value="KAJ5079114.1"/>
    <property type="molecule type" value="Genomic_DNA"/>
</dbReference>
<sequence>MSQLKDKEWERVQKKTFTKWINTHLGKRGQKIESLETDFQDGLMLISLLEIIGDEKLTKYNKNPKIKIQKIQNVKVALDFIESRGVKLASIGPEDIVDGNVKLTLGTIWTIILRFQIADISVEQLTAKEALLLWCQRKTEGYRDVDIKNFTWSWQDGLGFNALIHRHRPDLLDYDSLKKENKGDNLNQAFQIAEKELGIAQLLDAEDMIDIKPDERSVMVYLSEYFKVFSKGQKAEVAGRRIGKLVDLTQQNDALKENYIAKASDLKEWIEKKIEDLSDNTFDNTYEGIEKAKEDFKTYKTEEKPPRTAEKVELESLMNNIKIKLASNNRPDYLPPEGLSVEELNKLWDDLTQAELARIDAMNKEFARQKMLRKLLALFDKKVASLEQWAGEKEEYLQQEEQIDNVSIAQLKLKMLDLYHNEYETSQDRLQECLDIGQKIIDLDYIEKDRVANKMNELKSRWGNMEELEQAKKQQLQEQLELHQRMEDLRFDYASRCKKLRAWIDYVEDFLTEPLFAEDPEEVRTVLKDTQKYESEIENQQSELDDLASIAQQLSDFGITDFLGYTIDTMRSRWNSLLSLLEKKKQEFQKELEIQIENEKLCRNFATKAQALSDYLEEKKHLALAEVSGNLKEELPLTRKLSRELMDQQPRLDELKQLQADIDSRNIHTNKFTTLTVSDLTVLFEQVVDAIQKKAAFIEQEMLVKEGSKVSPTQLNDFKKMFDLFDRDKKGSLYNYEFSAVLNSLGDDLSEQELKAVFDKYDADGNGTIEFDEFVQFMTERHEDADTREQSLESWRVIAAGKDYVTQNDMQAAGMQTKTIEYLVNNMPQKDSGFDYVAWVEEVYNR</sequence>
<proteinExistence type="inferred from homology"/>
<dbReference type="FunFam" id="1.10.418.10:FF:000001">
    <property type="entry name" value="Actinin alpha 1"/>
    <property type="match status" value="1"/>
</dbReference>
<dbReference type="PROSITE" id="PS00018">
    <property type="entry name" value="EF_HAND_1"/>
    <property type="match status" value="1"/>
</dbReference>
<dbReference type="Pfam" id="PF08726">
    <property type="entry name" value="EFhand_Ca_insen"/>
    <property type="match status" value="1"/>
</dbReference>
<dbReference type="Pfam" id="PF00435">
    <property type="entry name" value="Spectrin"/>
    <property type="match status" value="3"/>
</dbReference>
<dbReference type="OrthoDB" id="10017054at2759"/>
<dbReference type="InterPro" id="IPR002048">
    <property type="entry name" value="EF_hand_dom"/>
</dbReference>
<comment type="similarity">
    <text evidence="1">Belongs to the alpha-actinin family.</text>
</comment>
<dbReference type="PROSITE" id="PS50021">
    <property type="entry name" value="CH"/>
    <property type="match status" value="2"/>
</dbReference>